<feature type="compositionally biased region" description="Basic and acidic residues" evidence="1">
    <location>
        <begin position="116"/>
        <end position="138"/>
    </location>
</feature>
<evidence type="ECO:0000313" key="3">
    <source>
        <dbReference type="Proteomes" id="UP001378592"/>
    </source>
</evidence>
<feature type="region of interest" description="Disordered" evidence="1">
    <location>
        <begin position="114"/>
        <end position="191"/>
    </location>
</feature>
<dbReference type="AlphaFoldDB" id="A0AAN9Z181"/>
<name>A0AAN9Z181_9ORTH</name>
<proteinExistence type="predicted"/>
<organism evidence="2 3">
    <name type="scientific">Gryllus longicercus</name>
    <dbReference type="NCBI Taxonomy" id="2509291"/>
    <lineage>
        <taxon>Eukaryota</taxon>
        <taxon>Metazoa</taxon>
        <taxon>Ecdysozoa</taxon>
        <taxon>Arthropoda</taxon>
        <taxon>Hexapoda</taxon>
        <taxon>Insecta</taxon>
        <taxon>Pterygota</taxon>
        <taxon>Neoptera</taxon>
        <taxon>Polyneoptera</taxon>
        <taxon>Orthoptera</taxon>
        <taxon>Ensifera</taxon>
        <taxon>Gryllidea</taxon>
        <taxon>Grylloidea</taxon>
        <taxon>Gryllidae</taxon>
        <taxon>Gryllinae</taxon>
        <taxon>Gryllus</taxon>
    </lineage>
</organism>
<dbReference type="EMBL" id="JAZDUA010000452">
    <property type="protein sequence ID" value="KAK7792368.1"/>
    <property type="molecule type" value="Genomic_DNA"/>
</dbReference>
<reference evidence="2 3" key="1">
    <citation type="submission" date="2024-03" db="EMBL/GenBank/DDBJ databases">
        <title>The genome assembly and annotation of the cricket Gryllus longicercus Weissman &amp; Gray.</title>
        <authorList>
            <person name="Szrajer S."/>
            <person name="Gray D."/>
            <person name="Ylla G."/>
        </authorList>
    </citation>
    <scope>NUCLEOTIDE SEQUENCE [LARGE SCALE GENOMIC DNA]</scope>
    <source>
        <strain evidence="2">DAG 2021-001</strain>
        <tissue evidence="2">Whole body minus gut</tissue>
    </source>
</reference>
<accession>A0AAN9Z181</accession>
<sequence length="191" mass="20090">MIILDESGLERTSVVGPYMQGANLVLRCDVYGGELNQAVASSAPPPPPTPPPPPPSPLALSARCLENMPPPPPPPPPPLPPPPPPPLYTARTRLIFLPTQRLLINNHYFSLKRANGTRERRGPEAGGRRGGEEPERGRAGARCVKKGLRRLQGGTGAGRGRSGRDRNAGAGTMKPDGVSREGTTGLGLGRG</sequence>
<feature type="compositionally biased region" description="Pro residues" evidence="1">
    <location>
        <begin position="43"/>
        <end position="57"/>
    </location>
</feature>
<comment type="caution">
    <text evidence="2">The sequence shown here is derived from an EMBL/GenBank/DDBJ whole genome shotgun (WGS) entry which is preliminary data.</text>
</comment>
<dbReference type="Proteomes" id="UP001378592">
    <property type="component" value="Unassembled WGS sequence"/>
</dbReference>
<evidence type="ECO:0000313" key="2">
    <source>
        <dbReference type="EMBL" id="KAK7792368.1"/>
    </source>
</evidence>
<evidence type="ECO:0000256" key="1">
    <source>
        <dbReference type="SAM" id="MobiDB-lite"/>
    </source>
</evidence>
<feature type="region of interest" description="Disordered" evidence="1">
    <location>
        <begin position="37"/>
        <end position="92"/>
    </location>
</feature>
<gene>
    <name evidence="2" type="ORF">R5R35_009968</name>
</gene>
<protein>
    <submittedName>
        <fullName evidence="2">Uncharacterized protein</fullName>
    </submittedName>
</protein>
<feature type="compositionally biased region" description="Pro residues" evidence="1">
    <location>
        <begin position="68"/>
        <end position="87"/>
    </location>
</feature>
<keyword evidence="3" id="KW-1185">Reference proteome</keyword>